<dbReference type="RefSeq" id="WP_326124410.1">
    <property type="nucleotide sequence ID" value="NZ_JARSFG010000020.1"/>
</dbReference>
<keyword evidence="3" id="KW-1185">Reference proteome</keyword>
<feature type="region of interest" description="Disordered" evidence="1">
    <location>
        <begin position="20"/>
        <end position="51"/>
    </location>
</feature>
<feature type="region of interest" description="Disordered" evidence="1">
    <location>
        <begin position="69"/>
        <end position="91"/>
    </location>
</feature>
<dbReference type="EMBL" id="JARSFG010000020">
    <property type="protein sequence ID" value="MEC1179918.1"/>
    <property type="molecule type" value="Genomic_DNA"/>
</dbReference>
<gene>
    <name evidence="2" type="ORF">P9B03_15565</name>
</gene>
<evidence type="ECO:0000256" key="1">
    <source>
        <dbReference type="SAM" id="MobiDB-lite"/>
    </source>
</evidence>
<evidence type="ECO:0000313" key="2">
    <source>
        <dbReference type="EMBL" id="MEC1179918.1"/>
    </source>
</evidence>
<reference evidence="2 3" key="1">
    <citation type="submission" date="2023-03" db="EMBL/GenBank/DDBJ databases">
        <title>Bacillus Genome Sequencing.</title>
        <authorList>
            <person name="Dunlap C."/>
        </authorList>
    </citation>
    <scope>NUCLEOTIDE SEQUENCE [LARGE SCALE GENOMIC DNA]</scope>
    <source>
        <strain evidence="2 3">B-59205</strain>
    </source>
</reference>
<accession>A0AAW9NYN6</accession>
<proteinExistence type="predicted"/>
<comment type="caution">
    <text evidence="2">The sequence shown here is derived from an EMBL/GenBank/DDBJ whole genome shotgun (WGS) entry which is preliminary data.</text>
</comment>
<dbReference type="AlphaFoldDB" id="A0AAW9NYN6"/>
<protein>
    <submittedName>
        <fullName evidence="2">Uncharacterized protein</fullName>
    </submittedName>
</protein>
<evidence type="ECO:0000313" key="3">
    <source>
        <dbReference type="Proteomes" id="UP001344888"/>
    </source>
</evidence>
<dbReference type="Proteomes" id="UP001344888">
    <property type="component" value="Unassembled WGS sequence"/>
</dbReference>
<organism evidence="2 3">
    <name type="scientific">Metasolibacillus meyeri</name>
    <dbReference type="NCBI Taxonomy" id="1071052"/>
    <lineage>
        <taxon>Bacteria</taxon>
        <taxon>Bacillati</taxon>
        <taxon>Bacillota</taxon>
        <taxon>Bacilli</taxon>
        <taxon>Bacillales</taxon>
        <taxon>Caryophanaceae</taxon>
        <taxon>Metasolibacillus</taxon>
    </lineage>
</organism>
<sequence length="159" mass="17802">MEAIIGFIVIAIISSLFNSKKEKPKNTKSMPPFNEQSQPNNKPRQATAKPARTLEDFANEIFGQLEQKKAEVEQQWQASKPVPPKSKTEPVVVEKVEVPEVIHRPPTARQNIEQTPRVAQMKERETAIFTSLTTKKALVQAVVAAEIIGPPKAKQRQAR</sequence>
<feature type="compositionally biased region" description="Polar residues" evidence="1">
    <location>
        <begin position="34"/>
        <end position="44"/>
    </location>
</feature>
<name>A0AAW9NYN6_9BACL</name>